<dbReference type="Pfam" id="PF06089">
    <property type="entry name" value="Asparaginase_II"/>
    <property type="match status" value="1"/>
</dbReference>
<dbReference type="InterPro" id="IPR010349">
    <property type="entry name" value="Asparaginase_II"/>
</dbReference>
<dbReference type="EMBL" id="VTPS01000005">
    <property type="protein sequence ID" value="TZE82580.1"/>
    <property type="molecule type" value="Genomic_DNA"/>
</dbReference>
<comment type="caution">
    <text evidence="1">The sequence shown here is derived from an EMBL/GenBank/DDBJ whole genome shotgun (WGS) entry which is preliminary data.</text>
</comment>
<dbReference type="PANTHER" id="PTHR42110">
    <property type="entry name" value="L-ASPARAGINASE, PUTATIVE (AFU_ORTHOLOGUE AFUA_3G11890)-RELATED"/>
    <property type="match status" value="1"/>
</dbReference>
<keyword evidence="2" id="KW-1185">Reference proteome</keyword>
<dbReference type="AlphaFoldDB" id="A0A5D8QD56"/>
<dbReference type="PANTHER" id="PTHR42110:SF1">
    <property type="entry name" value="L-ASPARAGINASE, PUTATIVE (AFU_ORTHOLOGUE AFUA_3G11890)-RELATED"/>
    <property type="match status" value="1"/>
</dbReference>
<gene>
    <name evidence="1" type="ORF">FWJ32_04695</name>
</gene>
<evidence type="ECO:0000313" key="2">
    <source>
        <dbReference type="Proteomes" id="UP000322976"/>
    </source>
</evidence>
<sequence>MMSENLVVVYRGELIENIHKGDIAVVDSDGRVVASVGNIGKKSYMRSAAKPIQAVNVVLSGALEEYGLTEKELSIMCASHRGDKEHVETINGILEKLGIDTTYLKCGVLKPLDEVRASEMIRDGLEFDEVTCNCSGKHSGMLAACLKKGYPLEDYTDPDHPLQREILEIISMFTEMKIEDIAIGIDGCGVPVFGMPIYNMAIAFAKMANPSALESPFREASERIVNAMVSYPEMVSGEGGFDTVLMRVAKGRIFSKMGADGVFCAGMRDRGWGLAIKIEDGEAASAYSAACEALYQLGELNEEDLRDLEPFYHKDVFNNHKIKVGQYTPDFKLTLFGF</sequence>
<proteinExistence type="predicted"/>
<name>A0A5D8QD56_9THEO</name>
<reference evidence="1 2" key="1">
    <citation type="submission" date="2019-08" db="EMBL/GenBank/DDBJ databases">
        <title>Calorimonas adulescens gen. nov., sp. nov., an anaerobic thermophilic bacterium from Sakhalin hot spring.</title>
        <authorList>
            <person name="Khomyakova M.A."/>
            <person name="Merkel A.Y."/>
            <person name="Novikov A."/>
            <person name="Bonch-Osmolovskaya E.A."/>
            <person name="Slobodkin A.I."/>
        </authorList>
    </citation>
    <scope>NUCLEOTIDE SEQUENCE [LARGE SCALE GENOMIC DNA]</scope>
    <source>
        <strain evidence="1 2">A05MB</strain>
    </source>
</reference>
<accession>A0A5D8QD56</accession>
<dbReference type="Proteomes" id="UP000322976">
    <property type="component" value="Unassembled WGS sequence"/>
</dbReference>
<protein>
    <submittedName>
        <fullName evidence="1">Asparaginase</fullName>
    </submittedName>
</protein>
<evidence type="ECO:0000313" key="1">
    <source>
        <dbReference type="EMBL" id="TZE82580.1"/>
    </source>
</evidence>
<organism evidence="1 2">
    <name type="scientific">Calorimonas adulescens</name>
    <dbReference type="NCBI Taxonomy" id="2606906"/>
    <lineage>
        <taxon>Bacteria</taxon>
        <taxon>Bacillati</taxon>
        <taxon>Bacillota</taxon>
        <taxon>Clostridia</taxon>
        <taxon>Thermoanaerobacterales</taxon>
        <taxon>Thermoanaerobacteraceae</taxon>
        <taxon>Calorimonas</taxon>
    </lineage>
</organism>